<comment type="caution">
    <text evidence="1">The sequence shown here is derived from an EMBL/GenBank/DDBJ whole genome shotgun (WGS) entry which is preliminary data.</text>
</comment>
<dbReference type="InterPro" id="IPR008969">
    <property type="entry name" value="CarboxyPept-like_regulatory"/>
</dbReference>
<dbReference type="SUPFAM" id="SSF49464">
    <property type="entry name" value="Carboxypeptidase regulatory domain-like"/>
    <property type="match status" value="1"/>
</dbReference>
<protein>
    <submittedName>
        <fullName evidence="1">Carboxypeptidase-like regulatory domain-containing protein</fullName>
    </submittedName>
</protein>
<name>A0A948WF15_UNCEI</name>
<sequence length="545" mass="60433">MSSYAKNLCRWSYSLGSFVRHIFPLAVLLILLGIVQTGCDDDCPAAPIPSQERITGRVINTHGPVPGVVVEASSATGQPYGDSFLSRKITDSNGRFDIPVPIGGYFLRMKDPIEGNFIWYTSSGLTLGHQIADTLKVLSGCDSIRADFILGSVEIQLQRPPELSGEEFRCRLESAVDRSVAFDIDSGVNSENGVLETDFLPPGQYFIKVIYYHSNQQHSCFWLPSTLDPAAADAITIYPQERTTWTENLFSPCYLQGQIDTRWVEFEHYGREISFFGPDSTALASHPIDDQWQFSIPFLAEGHVRLKMNISRFENWVGGDSYVDAREYALHPGTTVTTDSIPIGGIICHLSGNLDLEWYSGEISVYTLEEKIISSSDGANLIAIPFLAAGEYKLRVQWRNATPWRPQWYHLATHFDDATPIVLEKEGSMKNIDITLERGGRIAGTVLTSSGGAANRMSLRVKSNSGDWSWTYGLYTFYDGTYLIEGLPDGEFIIGVRHASPEYDRITWYPGVAEEDSAQGITIIDASDVVGIDFQMLAPLDPSSP</sequence>
<gene>
    <name evidence="1" type="ORF">KJ970_20360</name>
</gene>
<dbReference type="Proteomes" id="UP000777784">
    <property type="component" value="Unassembled WGS sequence"/>
</dbReference>
<accession>A0A948WF15</accession>
<evidence type="ECO:0000313" key="1">
    <source>
        <dbReference type="EMBL" id="MBU2693278.1"/>
    </source>
</evidence>
<evidence type="ECO:0000313" key="2">
    <source>
        <dbReference type="Proteomes" id="UP000777784"/>
    </source>
</evidence>
<proteinExistence type="predicted"/>
<dbReference type="AlphaFoldDB" id="A0A948WF15"/>
<keyword evidence="1" id="KW-0121">Carboxypeptidase</keyword>
<reference evidence="1" key="1">
    <citation type="submission" date="2021-05" db="EMBL/GenBank/DDBJ databases">
        <title>Energy efficiency and biological interactions define the core microbiome of deep oligotrophic groundwater.</title>
        <authorList>
            <person name="Mehrshad M."/>
            <person name="Lopez-Fernandez M."/>
            <person name="Bell E."/>
            <person name="Bernier-Latmani R."/>
            <person name="Bertilsson S."/>
            <person name="Dopson M."/>
        </authorList>
    </citation>
    <scope>NUCLEOTIDE SEQUENCE</scope>
    <source>
        <strain evidence="1">Modern_marine.mb.64</strain>
    </source>
</reference>
<keyword evidence="1" id="KW-0645">Protease</keyword>
<organism evidence="1 2">
    <name type="scientific">Eiseniibacteriota bacterium</name>
    <dbReference type="NCBI Taxonomy" id="2212470"/>
    <lineage>
        <taxon>Bacteria</taxon>
        <taxon>Candidatus Eiseniibacteriota</taxon>
    </lineage>
</organism>
<keyword evidence="1" id="KW-0378">Hydrolase</keyword>
<dbReference type="EMBL" id="JAHJDP010000118">
    <property type="protein sequence ID" value="MBU2693278.1"/>
    <property type="molecule type" value="Genomic_DNA"/>
</dbReference>
<dbReference type="GO" id="GO:0004180">
    <property type="term" value="F:carboxypeptidase activity"/>
    <property type="evidence" value="ECO:0007669"/>
    <property type="project" value="UniProtKB-KW"/>
</dbReference>